<dbReference type="GO" id="GO:0020037">
    <property type="term" value="F:heme binding"/>
    <property type="evidence" value="ECO:0007669"/>
    <property type="project" value="InterPro"/>
</dbReference>
<dbReference type="GO" id="GO:0016705">
    <property type="term" value="F:oxidoreductase activity, acting on paired donors, with incorporation or reduction of molecular oxygen"/>
    <property type="evidence" value="ECO:0007669"/>
    <property type="project" value="InterPro"/>
</dbReference>
<keyword evidence="11" id="KW-0472">Membrane</keyword>
<evidence type="ECO:0000256" key="7">
    <source>
        <dbReference type="ARBA" id="ARBA00022989"/>
    </source>
</evidence>
<comment type="subcellular location">
    <subcellularLocation>
        <location evidence="2">Membrane</location>
    </subcellularLocation>
</comment>
<dbReference type="eggNOG" id="KOG0158">
    <property type="taxonomic scope" value="Eukaryota"/>
</dbReference>
<keyword evidence="8" id="KW-0560">Oxidoreductase</keyword>
<evidence type="ECO:0000256" key="6">
    <source>
        <dbReference type="ARBA" id="ARBA00022723"/>
    </source>
</evidence>
<keyword evidence="13" id="KW-1185">Reference proteome</keyword>
<keyword evidence="6" id="KW-0479">Metal-binding</keyword>
<keyword evidence="9" id="KW-0408">Iron</keyword>
<evidence type="ECO:0000256" key="4">
    <source>
        <dbReference type="ARBA" id="ARBA00022617"/>
    </source>
</evidence>
<evidence type="ECO:0000256" key="1">
    <source>
        <dbReference type="ARBA" id="ARBA00001971"/>
    </source>
</evidence>
<dbReference type="PANTHER" id="PTHR46206">
    <property type="entry name" value="CYTOCHROME P450"/>
    <property type="match status" value="1"/>
</dbReference>
<dbReference type="InterPro" id="IPR001128">
    <property type="entry name" value="Cyt_P450"/>
</dbReference>
<protein>
    <submittedName>
        <fullName evidence="12">Cytochrome P450, putative</fullName>
    </submittedName>
</protein>
<keyword evidence="7" id="KW-1133">Transmembrane helix</keyword>
<dbReference type="AlphaFoldDB" id="B8LTZ0"/>
<dbReference type="GO" id="GO:0016020">
    <property type="term" value="C:membrane"/>
    <property type="evidence" value="ECO:0007669"/>
    <property type="project" value="UniProtKB-SubCell"/>
</dbReference>
<dbReference type="SUPFAM" id="SSF48264">
    <property type="entry name" value="Cytochrome P450"/>
    <property type="match status" value="1"/>
</dbReference>
<evidence type="ECO:0000256" key="11">
    <source>
        <dbReference type="ARBA" id="ARBA00023136"/>
    </source>
</evidence>
<keyword evidence="4" id="KW-0349">Heme</keyword>
<dbReference type="InParanoid" id="B8LTZ0"/>
<dbReference type="Pfam" id="PF00067">
    <property type="entry name" value="p450"/>
    <property type="match status" value="1"/>
</dbReference>
<organism evidence="12 13">
    <name type="scientific">Talaromyces stipitatus (strain ATCC 10500 / CBS 375.48 / QM 6759 / NRRL 1006)</name>
    <name type="common">Penicillium stipitatum</name>
    <dbReference type="NCBI Taxonomy" id="441959"/>
    <lineage>
        <taxon>Eukaryota</taxon>
        <taxon>Fungi</taxon>
        <taxon>Dikarya</taxon>
        <taxon>Ascomycota</taxon>
        <taxon>Pezizomycotina</taxon>
        <taxon>Eurotiomycetes</taxon>
        <taxon>Eurotiomycetidae</taxon>
        <taxon>Eurotiales</taxon>
        <taxon>Trichocomaceae</taxon>
        <taxon>Talaromyces</taxon>
        <taxon>Talaromyces sect. Talaromyces</taxon>
    </lineage>
</organism>
<dbReference type="PhylomeDB" id="B8LTZ0"/>
<evidence type="ECO:0000313" key="12">
    <source>
        <dbReference type="EMBL" id="EED23820.1"/>
    </source>
</evidence>
<dbReference type="Proteomes" id="UP000001745">
    <property type="component" value="Unassembled WGS sequence"/>
</dbReference>
<gene>
    <name evidence="12" type="ORF">TSTA_072120</name>
</gene>
<evidence type="ECO:0000313" key="13">
    <source>
        <dbReference type="Proteomes" id="UP000001745"/>
    </source>
</evidence>
<keyword evidence="10" id="KW-0503">Monooxygenase</keyword>
<comment type="cofactor">
    <cofactor evidence="1">
        <name>heme</name>
        <dbReference type="ChEBI" id="CHEBI:30413"/>
    </cofactor>
</comment>
<comment type="similarity">
    <text evidence="3">Belongs to the cytochrome P450 family.</text>
</comment>
<dbReference type="InterPro" id="IPR036396">
    <property type="entry name" value="Cyt_P450_sf"/>
</dbReference>
<dbReference type="OMA" id="IHDLCLH"/>
<evidence type="ECO:0000256" key="2">
    <source>
        <dbReference type="ARBA" id="ARBA00004370"/>
    </source>
</evidence>
<dbReference type="CDD" id="cd11041">
    <property type="entry name" value="CYP503A1-like"/>
    <property type="match status" value="1"/>
</dbReference>
<evidence type="ECO:0000256" key="8">
    <source>
        <dbReference type="ARBA" id="ARBA00023002"/>
    </source>
</evidence>
<dbReference type="EMBL" id="EQ962652">
    <property type="protein sequence ID" value="EED23820.1"/>
    <property type="molecule type" value="Genomic_DNA"/>
</dbReference>
<dbReference type="OrthoDB" id="1844152at2759"/>
<evidence type="ECO:0000256" key="3">
    <source>
        <dbReference type="ARBA" id="ARBA00010617"/>
    </source>
</evidence>
<name>B8LTZ0_TALSN</name>
<sequence>MALYALFNKKMRSKTISLLCYPFDFLKRRGKAWLFLFKGPSIIQEGYDKTKGAPFEILAPDARYLFVSSAEHIKAIDAAPDSVLSLQAAAKQMLQPKYTMHNFNWFDQRGLEGTPLVRALRTLLTNHVPDILPDIRRAMVTKFDQMLQSCPEIDGGHLAPLYSMIISVVAYSNALAFFGEELAQNQEFMKSAVDFIEKTLLVAEIMRLLPCFMAPKIGTFLANKFKAHLVINDNLVAVTEERLRERDMKRFGHEIRTHKDCIQWVMECSPKQKPWSAQRIVHELMALWFGSVHVLSTTICFAIHDLCLHPEYIEPLRAECAEPGAMDLLDSFIKESMRTTPVESMSTRRQALQPFELPDGHKIQVGDWICTPLRAMMRDSANYPDPLKFDGFRFVDTERLNALKNMPSSLGSDPEMRMVGSGKGSRLTDVIDWQVWGTGRMACPGRYYAAAIMRTVVEIFITEYDIQLSNPEASRWVSWRTFIYPRSSTEVVLRRRI</sequence>
<evidence type="ECO:0000256" key="10">
    <source>
        <dbReference type="ARBA" id="ARBA00023033"/>
    </source>
</evidence>
<dbReference type="GeneID" id="8104403"/>
<dbReference type="Gene3D" id="1.10.630.10">
    <property type="entry name" value="Cytochrome P450"/>
    <property type="match status" value="1"/>
</dbReference>
<proteinExistence type="inferred from homology"/>
<keyword evidence="5" id="KW-0812">Transmembrane</keyword>
<dbReference type="PANTHER" id="PTHR46206:SF5">
    <property type="entry name" value="P450, PUTATIVE (EUROFUNG)-RELATED"/>
    <property type="match status" value="1"/>
</dbReference>
<dbReference type="GO" id="GO:0004497">
    <property type="term" value="F:monooxygenase activity"/>
    <property type="evidence" value="ECO:0007669"/>
    <property type="project" value="UniProtKB-KW"/>
</dbReference>
<dbReference type="STRING" id="441959.B8LTZ0"/>
<evidence type="ECO:0000256" key="5">
    <source>
        <dbReference type="ARBA" id="ARBA00022692"/>
    </source>
</evidence>
<dbReference type="VEuPathDB" id="FungiDB:TSTA_072120"/>
<evidence type="ECO:0000256" key="9">
    <source>
        <dbReference type="ARBA" id="ARBA00023004"/>
    </source>
</evidence>
<accession>B8LTZ0</accession>
<dbReference type="GO" id="GO:0005506">
    <property type="term" value="F:iron ion binding"/>
    <property type="evidence" value="ECO:0007669"/>
    <property type="project" value="InterPro"/>
</dbReference>
<dbReference type="RefSeq" id="XP_002341207.1">
    <property type="nucleotide sequence ID" value="XM_002341166.1"/>
</dbReference>
<dbReference type="HOGENOM" id="CLU_022195_7_0_1"/>
<reference evidence="13" key="1">
    <citation type="journal article" date="2015" name="Genome Announc.">
        <title>Genome sequence of the AIDS-associated pathogen Penicillium marneffei (ATCC18224) and its near taxonomic relative Talaromyces stipitatus (ATCC10500).</title>
        <authorList>
            <person name="Nierman W.C."/>
            <person name="Fedorova-Abrams N.D."/>
            <person name="Andrianopoulos A."/>
        </authorList>
    </citation>
    <scope>NUCLEOTIDE SEQUENCE [LARGE SCALE GENOMIC DNA]</scope>
    <source>
        <strain evidence="13">ATCC 10500 / CBS 375.48 / QM 6759 / NRRL 1006</strain>
    </source>
</reference>